<evidence type="ECO:0000313" key="2">
    <source>
        <dbReference type="Proteomes" id="UP000094795"/>
    </source>
</evidence>
<dbReference type="Pfam" id="PF11625">
    <property type="entry name" value="DUF3253"/>
    <property type="match status" value="1"/>
</dbReference>
<dbReference type="STRING" id="1480615.AWJ14_16840"/>
<dbReference type="InterPro" id="IPR021660">
    <property type="entry name" value="DUF3253"/>
</dbReference>
<keyword evidence="2" id="KW-1185">Reference proteome</keyword>
<dbReference type="SUPFAM" id="SSF46785">
    <property type="entry name" value="Winged helix' DNA-binding domain"/>
    <property type="match status" value="1"/>
</dbReference>
<dbReference type="InterPro" id="IPR036388">
    <property type="entry name" value="WH-like_DNA-bd_sf"/>
</dbReference>
<comment type="caution">
    <text evidence="1">The sequence shown here is derived from an EMBL/GenBank/DDBJ whole genome shotgun (WGS) entry which is preliminary data.</text>
</comment>
<dbReference type="Gene3D" id="1.10.10.10">
    <property type="entry name" value="Winged helix-like DNA-binding domain superfamily/Winged helix DNA-binding domain"/>
    <property type="match status" value="1"/>
</dbReference>
<evidence type="ECO:0008006" key="3">
    <source>
        <dbReference type="Google" id="ProtNLM"/>
    </source>
</evidence>
<dbReference type="InterPro" id="IPR036390">
    <property type="entry name" value="WH_DNA-bd_sf"/>
</dbReference>
<accession>A0A1C1YT96</accession>
<dbReference type="OrthoDB" id="7631458at2"/>
<gene>
    <name evidence="1" type="ORF">AWJ14_16840</name>
</gene>
<organism evidence="1 2">
    <name type="scientific">Hoeflea olei</name>
    <dbReference type="NCBI Taxonomy" id="1480615"/>
    <lineage>
        <taxon>Bacteria</taxon>
        <taxon>Pseudomonadati</taxon>
        <taxon>Pseudomonadota</taxon>
        <taxon>Alphaproteobacteria</taxon>
        <taxon>Hyphomicrobiales</taxon>
        <taxon>Rhizobiaceae</taxon>
        <taxon>Hoeflea</taxon>
    </lineage>
</organism>
<protein>
    <recommendedName>
        <fullName evidence="3">DUF3253 domain-containing protein</fullName>
    </recommendedName>
</protein>
<name>A0A1C1YT96_9HYPH</name>
<dbReference type="EMBL" id="LQZT01000034">
    <property type="protein sequence ID" value="OCW56607.1"/>
    <property type="molecule type" value="Genomic_DNA"/>
</dbReference>
<dbReference type="Proteomes" id="UP000094795">
    <property type="component" value="Unassembled WGS sequence"/>
</dbReference>
<proteinExistence type="predicted"/>
<sequence length="85" mass="9196">MTILDLLSKAGPGKSISPSDAARALAGSDERQWSRLMKPLRQVAIEMARAGEIEIRRKGKTVDPGDFRGVYRLALPGIPPADARP</sequence>
<reference evidence="1 2" key="1">
    <citation type="submission" date="2015-12" db="EMBL/GenBank/DDBJ databases">
        <authorList>
            <person name="Shamseldin A."/>
            <person name="Moawad H."/>
            <person name="Abd El-Rahim W.M."/>
            <person name="Sadowsky M.J."/>
        </authorList>
    </citation>
    <scope>NUCLEOTIDE SEQUENCE [LARGE SCALE GENOMIC DNA]</scope>
    <source>
        <strain evidence="1 2">JC234</strain>
    </source>
</reference>
<evidence type="ECO:0000313" key="1">
    <source>
        <dbReference type="EMBL" id="OCW56607.1"/>
    </source>
</evidence>
<dbReference type="AlphaFoldDB" id="A0A1C1YT96"/>